<organism evidence="1 2">
    <name type="scientific">Irpex rosettiformis</name>
    <dbReference type="NCBI Taxonomy" id="378272"/>
    <lineage>
        <taxon>Eukaryota</taxon>
        <taxon>Fungi</taxon>
        <taxon>Dikarya</taxon>
        <taxon>Basidiomycota</taxon>
        <taxon>Agaricomycotina</taxon>
        <taxon>Agaricomycetes</taxon>
        <taxon>Polyporales</taxon>
        <taxon>Irpicaceae</taxon>
        <taxon>Irpex</taxon>
    </lineage>
</organism>
<comment type="caution">
    <text evidence="1">The sequence shown here is derived from an EMBL/GenBank/DDBJ whole genome shotgun (WGS) entry which is preliminary data.</text>
</comment>
<dbReference type="Proteomes" id="UP001055072">
    <property type="component" value="Unassembled WGS sequence"/>
</dbReference>
<reference evidence="1" key="1">
    <citation type="journal article" date="2021" name="Environ. Microbiol.">
        <title>Gene family expansions and transcriptome signatures uncover fungal adaptations to wood decay.</title>
        <authorList>
            <person name="Hage H."/>
            <person name="Miyauchi S."/>
            <person name="Viragh M."/>
            <person name="Drula E."/>
            <person name="Min B."/>
            <person name="Chaduli D."/>
            <person name="Navarro D."/>
            <person name="Favel A."/>
            <person name="Norest M."/>
            <person name="Lesage-Meessen L."/>
            <person name="Balint B."/>
            <person name="Merenyi Z."/>
            <person name="de Eugenio L."/>
            <person name="Morin E."/>
            <person name="Martinez A.T."/>
            <person name="Baldrian P."/>
            <person name="Stursova M."/>
            <person name="Martinez M.J."/>
            <person name="Novotny C."/>
            <person name="Magnuson J.K."/>
            <person name="Spatafora J.W."/>
            <person name="Maurice S."/>
            <person name="Pangilinan J."/>
            <person name="Andreopoulos W."/>
            <person name="LaButti K."/>
            <person name="Hundley H."/>
            <person name="Na H."/>
            <person name="Kuo A."/>
            <person name="Barry K."/>
            <person name="Lipzen A."/>
            <person name="Henrissat B."/>
            <person name="Riley R."/>
            <person name="Ahrendt S."/>
            <person name="Nagy L.G."/>
            <person name="Grigoriev I.V."/>
            <person name="Martin F."/>
            <person name="Rosso M.N."/>
        </authorList>
    </citation>
    <scope>NUCLEOTIDE SEQUENCE</scope>
    <source>
        <strain evidence="1">CBS 384.51</strain>
    </source>
</reference>
<protein>
    <submittedName>
        <fullName evidence="1">Uncharacterized protein</fullName>
    </submittedName>
</protein>
<accession>A0ACB8U7H7</accession>
<keyword evidence="2" id="KW-1185">Reference proteome</keyword>
<evidence type="ECO:0000313" key="1">
    <source>
        <dbReference type="EMBL" id="KAI0090332.1"/>
    </source>
</evidence>
<dbReference type="EMBL" id="MU274908">
    <property type="protein sequence ID" value="KAI0090332.1"/>
    <property type="molecule type" value="Genomic_DNA"/>
</dbReference>
<proteinExistence type="predicted"/>
<sequence length="126" mass="13241">MPPLPTNPTSTVQQTVHVSATVTRKSETINADGVKQSTVEEVSADVETTAPCTGDANVDVLSHTRRAEDDAVDSDNDEAGLSMEQILQDMINAGLQPRGPNNAKPSATAIKKGDPIRDAMKGSGKK</sequence>
<gene>
    <name evidence="1" type="ORF">BDY19DRAFT_1056028</name>
</gene>
<evidence type="ECO:0000313" key="2">
    <source>
        <dbReference type="Proteomes" id="UP001055072"/>
    </source>
</evidence>
<name>A0ACB8U7H7_9APHY</name>